<evidence type="ECO:0000313" key="4">
    <source>
        <dbReference type="Proteomes" id="UP000243459"/>
    </source>
</evidence>
<dbReference type="PANTHER" id="PTHR33594">
    <property type="entry name" value="SUPERFAMILY HYDROLASE, PUTATIVE (AFU_ORTHOLOGUE AFUA_1G03035)-RELATED"/>
    <property type="match status" value="1"/>
</dbReference>
<evidence type="ECO:0000256" key="2">
    <source>
        <dbReference type="SAM" id="Phobius"/>
    </source>
</evidence>
<feature type="compositionally biased region" description="Low complexity" evidence="1">
    <location>
        <begin position="67"/>
        <end position="83"/>
    </location>
</feature>
<feature type="region of interest" description="Disordered" evidence="1">
    <location>
        <begin position="218"/>
        <end position="239"/>
    </location>
</feature>
<name>A0A5P1F8N6_ASPOF</name>
<feature type="transmembrane region" description="Helical" evidence="2">
    <location>
        <begin position="37"/>
        <end position="57"/>
    </location>
</feature>
<dbReference type="Proteomes" id="UP000243459">
    <property type="component" value="Chromosome 3"/>
</dbReference>
<dbReference type="EMBL" id="CM007383">
    <property type="protein sequence ID" value="ONK74542.1"/>
    <property type="molecule type" value="Genomic_DNA"/>
</dbReference>
<evidence type="ECO:0000313" key="3">
    <source>
        <dbReference type="EMBL" id="ONK74542.1"/>
    </source>
</evidence>
<dbReference type="Gramene" id="ONK74542">
    <property type="protein sequence ID" value="ONK74542"/>
    <property type="gene ID" value="A4U43_C03F7440"/>
</dbReference>
<gene>
    <name evidence="3" type="ORF">A4U43_C03F7440</name>
</gene>
<dbReference type="Gene3D" id="1.10.472.50">
    <property type="entry name" value="HD-domain/PDEase-like"/>
    <property type="match status" value="1"/>
</dbReference>
<sequence>MRWRRGWRREWNDYGRNLCLDGEECGHYRQVCGLRRLGLVWSVAAGWEGVFMVVVIATDNMIGESLTSSSSPTPASPRTPAGPHIVPDRRGPGPQPPSPPKFLASIPAVTVTEFHISGLSLVVNPRPFPRGRISFFYCSSFRDSTAVRSLAKEEGLDDHCLEIVEIAALLHDIGVYKYTKDLVEDTSILEKFLKEEGLEDSKREKILSIIKGMAKLLSHPLPPPEVPPLHRDQPRRLPR</sequence>
<keyword evidence="2" id="KW-0472">Membrane</keyword>
<organism evidence="3 4">
    <name type="scientific">Asparagus officinalis</name>
    <name type="common">Garden asparagus</name>
    <dbReference type="NCBI Taxonomy" id="4686"/>
    <lineage>
        <taxon>Eukaryota</taxon>
        <taxon>Viridiplantae</taxon>
        <taxon>Streptophyta</taxon>
        <taxon>Embryophyta</taxon>
        <taxon>Tracheophyta</taxon>
        <taxon>Spermatophyta</taxon>
        <taxon>Magnoliopsida</taxon>
        <taxon>Liliopsida</taxon>
        <taxon>Asparagales</taxon>
        <taxon>Asparagaceae</taxon>
        <taxon>Asparagoideae</taxon>
        <taxon>Asparagus</taxon>
    </lineage>
</organism>
<evidence type="ECO:0000256" key="1">
    <source>
        <dbReference type="SAM" id="MobiDB-lite"/>
    </source>
</evidence>
<accession>A0A5P1F8N6</accession>
<dbReference type="CDD" id="cd00077">
    <property type="entry name" value="HDc"/>
    <property type="match status" value="1"/>
</dbReference>
<dbReference type="AlphaFoldDB" id="A0A5P1F8N6"/>
<proteinExistence type="predicted"/>
<feature type="region of interest" description="Disordered" evidence="1">
    <location>
        <begin position="65"/>
        <end position="102"/>
    </location>
</feature>
<dbReference type="PANTHER" id="PTHR33594:SF1">
    <property type="entry name" value="HD_PDEASE DOMAIN-CONTAINING PROTEIN"/>
    <property type="match status" value="1"/>
</dbReference>
<protein>
    <recommendedName>
        <fullName evidence="5">HD domain-containing protein</fullName>
    </recommendedName>
</protein>
<feature type="compositionally biased region" description="Basic and acidic residues" evidence="1">
    <location>
        <begin position="228"/>
        <end position="239"/>
    </location>
</feature>
<dbReference type="OrthoDB" id="16547at2759"/>
<keyword evidence="2" id="KW-0812">Transmembrane</keyword>
<reference evidence="4" key="1">
    <citation type="journal article" date="2017" name="Nat. Commun.">
        <title>The asparagus genome sheds light on the origin and evolution of a young Y chromosome.</title>
        <authorList>
            <person name="Harkess A."/>
            <person name="Zhou J."/>
            <person name="Xu C."/>
            <person name="Bowers J.E."/>
            <person name="Van der Hulst R."/>
            <person name="Ayyampalayam S."/>
            <person name="Mercati F."/>
            <person name="Riccardi P."/>
            <person name="McKain M.R."/>
            <person name="Kakrana A."/>
            <person name="Tang H."/>
            <person name="Ray J."/>
            <person name="Groenendijk J."/>
            <person name="Arikit S."/>
            <person name="Mathioni S.M."/>
            <person name="Nakano M."/>
            <person name="Shan H."/>
            <person name="Telgmann-Rauber A."/>
            <person name="Kanno A."/>
            <person name="Yue Z."/>
            <person name="Chen H."/>
            <person name="Li W."/>
            <person name="Chen Y."/>
            <person name="Xu X."/>
            <person name="Zhang Y."/>
            <person name="Luo S."/>
            <person name="Chen H."/>
            <person name="Gao J."/>
            <person name="Mao Z."/>
            <person name="Pires J.C."/>
            <person name="Luo M."/>
            <person name="Kudrna D."/>
            <person name="Wing R.A."/>
            <person name="Meyers B.C."/>
            <person name="Yi K."/>
            <person name="Kong H."/>
            <person name="Lavrijsen P."/>
            <person name="Sunseri F."/>
            <person name="Falavigna A."/>
            <person name="Ye Y."/>
            <person name="Leebens-Mack J.H."/>
            <person name="Chen G."/>
        </authorList>
    </citation>
    <scope>NUCLEOTIDE SEQUENCE [LARGE SCALE GENOMIC DNA]</scope>
    <source>
        <strain evidence="4">cv. DH0086</strain>
    </source>
</reference>
<dbReference type="SUPFAM" id="SSF109604">
    <property type="entry name" value="HD-domain/PDEase-like"/>
    <property type="match status" value="1"/>
</dbReference>
<keyword evidence="2" id="KW-1133">Transmembrane helix</keyword>
<dbReference type="InterPro" id="IPR003607">
    <property type="entry name" value="HD/PDEase_dom"/>
</dbReference>
<evidence type="ECO:0008006" key="5">
    <source>
        <dbReference type="Google" id="ProtNLM"/>
    </source>
</evidence>
<keyword evidence="4" id="KW-1185">Reference proteome</keyword>